<dbReference type="FunFam" id="3.40.50.720:FF:000336">
    <property type="entry name" value="Aldehyde reductase"/>
    <property type="match status" value="1"/>
</dbReference>
<evidence type="ECO:0000259" key="3">
    <source>
        <dbReference type="Pfam" id="PF01370"/>
    </source>
</evidence>
<proteinExistence type="inferred from homology"/>
<dbReference type="GO" id="GO:0016616">
    <property type="term" value="F:oxidoreductase activity, acting on the CH-OH group of donors, NAD or NADP as acceptor"/>
    <property type="evidence" value="ECO:0007669"/>
    <property type="project" value="TreeGrafter"/>
</dbReference>
<keyword evidence="4" id="KW-0413">Isomerase</keyword>
<dbReference type="InterPro" id="IPR001509">
    <property type="entry name" value="Epimerase_deHydtase"/>
</dbReference>
<dbReference type="Proteomes" id="UP000201838">
    <property type="component" value="Unassembled WGS sequence"/>
</dbReference>
<reference evidence="5" key="1">
    <citation type="submission" date="2017-05" db="EMBL/GenBank/DDBJ databases">
        <authorList>
            <person name="Rodrigo-Torres L."/>
            <person name="Arahal R. D."/>
            <person name="Lucena T."/>
        </authorList>
    </citation>
    <scope>NUCLEOTIDE SEQUENCE [LARGE SCALE GENOMIC DNA]</scope>
    <source>
        <strain evidence="5">CECT 8489</strain>
    </source>
</reference>
<dbReference type="EMBL" id="FXXQ01000001">
    <property type="protein sequence ID" value="SMX22502.1"/>
    <property type="molecule type" value="Genomic_DNA"/>
</dbReference>
<evidence type="ECO:0000256" key="1">
    <source>
        <dbReference type="ARBA" id="ARBA00023002"/>
    </source>
</evidence>
<name>A0A238IWZ4_9RHOB</name>
<evidence type="ECO:0000313" key="5">
    <source>
        <dbReference type="Proteomes" id="UP000201838"/>
    </source>
</evidence>
<keyword evidence="5" id="KW-1185">Reference proteome</keyword>
<evidence type="ECO:0000313" key="4">
    <source>
        <dbReference type="EMBL" id="SMX22502.1"/>
    </source>
</evidence>
<accession>A0A238IWZ4</accession>
<gene>
    <name evidence="4" type="primary">galE_1</name>
    <name evidence="4" type="ORF">BOA8489_00599</name>
</gene>
<comment type="similarity">
    <text evidence="2">Belongs to the NAD(P)-dependent epimerase/dehydratase family. Dihydroflavonol-4-reductase subfamily.</text>
</comment>
<dbReference type="InterPro" id="IPR050425">
    <property type="entry name" value="NAD(P)_dehydrat-like"/>
</dbReference>
<dbReference type="SUPFAM" id="SSF51735">
    <property type="entry name" value="NAD(P)-binding Rossmann-fold domains"/>
    <property type="match status" value="1"/>
</dbReference>
<dbReference type="CDD" id="cd05227">
    <property type="entry name" value="AR_SDR_e"/>
    <property type="match status" value="1"/>
</dbReference>
<dbReference type="PANTHER" id="PTHR10366">
    <property type="entry name" value="NAD DEPENDENT EPIMERASE/DEHYDRATASE"/>
    <property type="match status" value="1"/>
</dbReference>
<evidence type="ECO:0000256" key="2">
    <source>
        <dbReference type="ARBA" id="ARBA00023445"/>
    </source>
</evidence>
<dbReference type="AlphaFoldDB" id="A0A238IWZ4"/>
<sequence length="335" mass="36415">MTKVFVTGASGFIAKHILRELLEKGYDVRASIRSDKRKDELQGLFPDAKLEFATLDLTKDEGWQDALQGCDVLMHTASPFPAGEPKDPEELIRPAVDGTLRAMRAARDAGIKRVILTSSCAAIYKQSDKPKMTPSDETYWTSPDDPSVGAYEASKTLAEKAAWEFVAETPDIALTTINPGAVFGPPMDSRFGTSLELVEQLMTGKVPMAPPMDMVAVDVRDVARMHVSAIELETTKGERFAAASGTHNFLQLGNFLKDWDAGLKTPGREAPVWLLRIMGLFSKDVKAVLGNVGRTLAVSGSKAEKTFGFQFVPVKDALIASAEAVKTHKLEKESA</sequence>
<feature type="domain" description="NAD-dependent epimerase/dehydratase" evidence="3">
    <location>
        <begin position="4"/>
        <end position="238"/>
    </location>
</feature>
<dbReference type="OrthoDB" id="9778052at2"/>
<dbReference type="Gene3D" id="3.40.50.720">
    <property type="entry name" value="NAD(P)-binding Rossmann-like Domain"/>
    <property type="match status" value="1"/>
</dbReference>
<keyword evidence="1" id="KW-0560">Oxidoreductase</keyword>
<organism evidence="4 5">
    <name type="scientific">Boseongicola aestuarii</name>
    <dbReference type="NCBI Taxonomy" id="1470561"/>
    <lineage>
        <taxon>Bacteria</taxon>
        <taxon>Pseudomonadati</taxon>
        <taxon>Pseudomonadota</taxon>
        <taxon>Alphaproteobacteria</taxon>
        <taxon>Rhodobacterales</taxon>
        <taxon>Paracoccaceae</taxon>
        <taxon>Boseongicola</taxon>
    </lineage>
</organism>
<dbReference type="Pfam" id="PF01370">
    <property type="entry name" value="Epimerase"/>
    <property type="match status" value="1"/>
</dbReference>
<dbReference type="PANTHER" id="PTHR10366:SF564">
    <property type="entry name" value="STEROL-4-ALPHA-CARBOXYLATE 3-DEHYDROGENASE, DECARBOXYLATING"/>
    <property type="match status" value="1"/>
</dbReference>
<dbReference type="EC" id="5.1.3.2" evidence="4"/>
<dbReference type="InterPro" id="IPR036291">
    <property type="entry name" value="NAD(P)-bd_dom_sf"/>
</dbReference>
<dbReference type="RefSeq" id="WP_093972445.1">
    <property type="nucleotide sequence ID" value="NZ_FXXQ01000001.1"/>
</dbReference>
<dbReference type="GO" id="GO:0003978">
    <property type="term" value="F:UDP-glucose 4-epimerase activity"/>
    <property type="evidence" value="ECO:0007669"/>
    <property type="project" value="UniProtKB-EC"/>
</dbReference>
<protein>
    <submittedName>
        <fullName evidence="4">UDP-glucose 4-epimerase</fullName>
        <ecNumber evidence="4">5.1.3.2</ecNumber>
    </submittedName>
</protein>